<gene>
    <name evidence="2" type="ORF">SAMN02949497_2410</name>
</gene>
<evidence type="ECO:0000313" key="3">
    <source>
        <dbReference type="Proteomes" id="UP000192923"/>
    </source>
</evidence>
<dbReference type="SUPFAM" id="SSF51182">
    <property type="entry name" value="RmlC-like cupins"/>
    <property type="match status" value="1"/>
</dbReference>
<dbReference type="InterPro" id="IPR046058">
    <property type="entry name" value="WbuC_cupin"/>
</dbReference>
<sequence length="162" mass="17649">MSPLKTLADTDLRALSATAAALPRLRKNLNLHPALEDPVQRLFNALAPGTYVRPHRHADWELMLALRGAFSILIFDDAGRVAERIELCATQGTLALEIPAQTWHAAVVMVPETVMFEVKPGPYRAVAEQDCAAWAPAEGVAAAGLLEQWYRTAQAGEQAPAW</sequence>
<reference evidence="2 3" key="1">
    <citation type="submission" date="2016-12" db="EMBL/GenBank/DDBJ databases">
        <authorList>
            <person name="Song W.-J."/>
            <person name="Kurnit D.M."/>
        </authorList>
    </citation>
    <scope>NUCLEOTIDE SEQUENCE [LARGE SCALE GENOMIC DNA]</scope>
    <source>
        <strain evidence="2 3">175</strain>
    </source>
</reference>
<dbReference type="CDD" id="cd07005">
    <property type="entry name" value="cupin_WbuC-like"/>
    <property type="match status" value="1"/>
</dbReference>
<dbReference type="Pfam" id="PF19480">
    <property type="entry name" value="DUF6016"/>
    <property type="match status" value="1"/>
</dbReference>
<feature type="domain" description="Cupin fold metalloprotein WbuC cupin" evidence="1">
    <location>
        <begin position="9"/>
        <end position="87"/>
    </location>
</feature>
<evidence type="ECO:0000259" key="1">
    <source>
        <dbReference type="Pfam" id="PF19480"/>
    </source>
</evidence>
<dbReference type="RefSeq" id="WP_085212982.1">
    <property type="nucleotide sequence ID" value="NZ_FXAM01000001.1"/>
</dbReference>
<dbReference type="NCBIfam" id="TIGR04366">
    <property type="entry name" value="cupin_WbuC"/>
    <property type="match status" value="1"/>
</dbReference>
<protein>
    <submittedName>
        <fullName evidence="2">Cupin fold metalloprotein, WbuC family</fullName>
    </submittedName>
</protein>
<dbReference type="InterPro" id="IPR027565">
    <property type="entry name" value="Cupin_WbuC"/>
</dbReference>
<dbReference type="Proteomes" id="UP000192923">
    <property type="component" value="Unassembled WGS sequence"/>
</dbReference>
<dbReference type="Gene3D" id="2.60.120.10">
    <property type="entry name" value="Jelly Rolls"/>
    <property type="match status" value="1"/>
</dbReference>
<proteinExistence type="predicted"/>
<dbReference type="InterPro" id="IPR014710">
    <property type="entry name" value="RmlC-like_jellyroll"/>
</dbReference>
<dbReference type="EMBL" id="FXAM01000001">
    <property type="protein sequence ID" value="SMF95066.1"/>
    <property type="molecule type" value="Genomic_DNA"/>
</dbReference>
<dbReference type="OrthoDB" id="981227at2"/>
<dbReference type="STRING" id="1760988.SAMN02949497_2410"/>
<evidence type="ECO:0000313" key="2">
    <source>
        <dbReference type="EMBL" id="SMF95066.1"/>
    </source>
</evidence>
<keyword evidence="3" id="KW-1185">Reference proteome</keyword>
<organism evidence="2 3">
    <name type="scientific">Methylomagnum ishizawai</name>
    <dbReference type="NCBI Taxonomy" id="1760988"/>
    <lineage>
        <taxon>Bacteria</taxon>
        <taxon>Pseudomonadati</taxon>
        <taxon>Pseudomonadota</taxon>
        <taxon>Gammaproteobacteria</taxon>
        <taxon>Methylococcales</taxon>
        <taxon>Methylococcaceae</taxon>
        <taxon>Methylomagnum</taxon>
    </lineage>
</organism>
<dbReference type="AlphaFoldDB" id="A0A1Y6CXQ2"/>
<accession>A0A1Y6CXQ2</accession>
<name>A0A1Y6CXQ2_9GAMM</name>
<dbReference type="InterPro" id="IPR011051">
    <property type="entry name" value="RmlC_Cupin_sf"/>
</dbReference>